<accession>A0A4Y9NQN5</accession>
<dbReference type="OrthoDB" id="8252368at2"/>
<dbReference type="EMBL" id="SPQS01000022">
    <property type="protein sequence ID" value="TFV70239.1"/>
    <property type="molecule type" value="Genomic_DNA"/>
</dbReference>
<organism evidence="1 4">
    <name type="scientific">Bradyrhizobium frederickii</name>
    <dbReference type="NCBI Taxonomy" id="2560054"/>
    <lineage>
        <taxon>Bacteria</taxon>
        <taxon>Pseudomonadati</taxon>
        <taxon>Pseudomonadota</taxon>
        <taxon>Alphaproteobacteria</taxon>
        <taxon>Hyphomicrobiales</taxon>
        <taxon>Nitrobacteraceae</taxon>
        <taxon>Bradyrhizobium</taxon>
    </lineage>
</organism>
<evidence type="ECO:0000313" key="3">
    <source>
        <dbReference type="Proteomes" id="UP000297700"/>
    </source>
</evidence>
<dbReference type="Proteomes" id="UP000298225">
    <property type="component" value="Unassembled WGS sequence"/>
</dbReference>
<keyword evidence="4" id="KW-1185">Reference proteome</keyword>
<dbReference type="Proteomes" id="UP000297700">
    <property type="component" value="Unassembled WGS sequence"/>
</dbReference>
<sequence length="76" mass="8105">MLDAAITALLRSVLDEVCASLPRDETGARAHVAAKILEAANTGEKARERLKHIAREALSGTTRNVRAGSKNVVQVI</sequence>
<gene>
    <name evidence="2" type="ORF">E4K64_30765</name>
    <name evidence="1" type="ORF">E4K66_37100</name>
</gene>
<dbReference type="EMBL" id="SPQU01000045">
    <property type="protein sequence ID" value="TFV29753.1"/>
    <property type="molecule type" value="Genomic_DNA"/>
</dbReference>
<accession>A0A4Y9KPR3</accession>
<protein>
    <submittedName>
        <fullName evidence="1">Uncharacterized protein</fullName>
    </submittedName>
</protein>
<dbReference type="AlphaFoldDB" id="A0A4Y9KPR3"/>
<name>A0A4Y9KPR3_9BRAD</name>
<proteinExistence type="predicted"/>
<evidence type="ECO:0000313" key="2">
    <source>
        <dbReference type="EMBL" id="TFV70239.1"/>
    </source>
</evidence>
<evidence type="ECO:0000313" key="4">
    <source>
        <dbReference type="Proteomes" id="UP000298225"/>
    </source>
</evidence>
<reference evidence="1 4" key="1">
    <citation type="submission" date="2019-03" db="EMBL/GenBank/DDBJ databases">
        <title>Bradyrhizobium strains diversity isolated from Chamaecrista fasciculata.</title>
        <authorList>
            <person name="Urquiaga M.C.O."/>
            <person name="Hungria M."/>
            <person name="Delamuta J.R.M."/>
        </authorList>
    </citation>
    <scope>NUCLEOTIDE SEQUENCE [LARGE SCALE GENOMIC DNA]</scope>
    <source>
        <strain evidence="1 4">CNPSo 3424</strain>
    </source>
</reference>
<reference evidence="2 3" key="2">
    <citation type="submission" date="2019-03" db="EMBL/GenBank/DDBJ databases">
        <title>Bradyrhizobium strains diversity.</title>
        <authorList>
            <person name="Urquiaga M.C.O."/>
            <person name="Hungria M."/>
            <person name="Delamuta J.R.M."/>
            <person name="Klepa M.S."/>
        </authorList>
    </citation>
    <scope>NUCLEOTIDE SEQUENCE [LARGE SCALE GENOMIC DNA]</scope>
    <source>
        <strain evidence="2 3">CNPSo 3426</strain>
    </source>
</reference>
<evidence type="ECO:0000313" key="1">
    <source>
        <dbReference type="EMBL" id="TFV29753.1"/>
    </source>
</evidence>
<comment type="caution">
    <text evidence="1">The sequence shown here is derived from an EMBL/GenBank/DDBJ whole genome shotgun (WGS) entry which is preliminary data.</text>
</comment>